<evidence type="ECO:0000313" key="1">
    <source>
        <dbReference type="EMBL" id="ADI55414.1"/>
    </source>
</evidence>
<sequence>MMFEQFSYNLYNAGQTFSKAMKQSVEDYDKELIDGYTNRVYKTDCEEGDYKRLLLAAKTQALINLDHKQVKLTGDFRGELCAIRNEYRIRIEHQRKENTQSAWFSGQAGEKSFY</sequence>
<protein>
    <submittedName>
        <fullName evidence="1">Uncharacterized protein</fullName>
    </submittedName>
</protein>
<accession>D7RM98</accession>
<dbReference type="KEGG" id="vg:9384599"/>
<reference evidence="1 2" key="1">
    <citation type="journal article" date="2011" name="Arch. Virol.">
        <title>The complete genome sequence of a novel T4-like bacteriophage, IME08.</title>
        <authorList>
            <person name="Jiang H."/>
            <person name="Jiang X."/>
            <person name="Wang S."/>
            <person name="Li C."/>
            <person name="Chen B."/>
            <person name="An X."/>
            <person name="Mi Z."/>
            <person name="Chen J."/>
            <person name="Tong Y."/>
        </authorList>
    </citation>
    <scope>NUCLEOTIDE SEQUENCE [LARGE SCALE GENOMIC DNA]</scope>
</reference>
<organism evidence="1 2">
    <name type="scientific">Escherichia phage IME08</name>
    <dbReference type="NCBI Taxonomy" id="698728"/>
    <lineage>
        <taxon>Viruses</taxon>
        <taxon>Duplodnaviria</taxon>
        <taxon>Heunggongvirae</taxon>
        <taxon>Uroviricota</taxon>
        <taxon>Caudoviricetes</taxon>
        <taxon>Pantevenvirales</taxon>
        <taxon>Straboviridae</taxon>
        <taxon>Tevenvirinae</taxon>
        <taxon>Dhakavirus</taxon>
        <taxon>Dhakavirus ime08</taxon>
    </lineage>
</organism>
<dbReference type="GeneID" id="9384599"/>
<proteinExistence type="predicted"/>
<reference evidence="1 2" key="2">
    <citation type="journal article" date="2011" name="Virol. J.">
        <title>Sequence characteristics of T4-like bacteriophage IME08 benome termini revealed by high throughput sequencing.</title>
        <authorList>
            <person name="Jiang X."/>
            <person name="Jiang H."/>
            <person name="Li C."/>
            <person name="Wang S."/>
            <person name="Mi Z."/>
            <person name="An X."/>
            <person name="Chen J."/>
            <person name="Tong Y."/>
        </authorList>
    </citation>
    <scope>NUCLEOTIDE SEQUENCE [LARGE SCALE GENOMIC DNA]</scope>
</reference>
<name>D7RM98_9CAUD</name>
<dbReference type="Proteomes" id="UP000201129">
    <property type="component" value="Segment"/>
</dbReference>
<evidence type="ECO:0000313" key="2">
    <source>
        <dbReference type="Proteomes" id="UP000201129"/>
    </source>
</evidence>
<dbReference type="Pfam" id="PF23833">
    <property type="entry name" value="DUF7203"/>
    <property type="match status" value="1"/>
</dbReference>
<dbReference type="EMBL" id="HM071924">
    <property type="protein sequence ID" value="ADI55414.1"/>
    <property type="molecule type" value="Genomic_DNA"/>
</dbReference>
<dbReference type="RefSeq" id="YP_003734235.1">
    <property type="nucleotide sequence ID" value="NC_014260.1"/>
</dbReference>
<dbReference type="InterPro" id="IPR055627">
    <property type="entry name" value="DUF7203"/>
</dbReference>
<keyword evidence="2" id="KW-1185">Reference proteome</keyword>
<dbReference type="OrthoDB" id="18812at10239"/>